<evidence type="ECO:0000313" key="4">
    <source>
        <dbReference type="Proteomes" id="UP000219338"/>
    </source>
</evidence>
<keyword evidence="1" id="KW-0479">Metal-binding</keyword>
<keyword evidence="4" id="KW-1185">Reference proteome</keyword>
<dbReference type="Pfam" id="PF02128">
    <property type="entry name" value="Peptidase_M36"/>
    <property type="match status" value="1"/>
</dbReference>
<dbReference type="EMBL" id="FUEG01000050">
    <property type="protein sequence ID" value="SJL17906.1"/>
    <property type="molecule type" value="Genomic_DNA"/>
</dbReference>
<dbReference type="Proteomes" id="UP000219338">
    <property type="component" value="Unassembled WGS sequence"/>
</dbReference>
<keyword evidence="1" id="KW-0482">Metalloprotease</keyword>
<sequence length="51" mass="5763">MSPSLTNPNPRWIDHKDRPGLRSSTFQPCNPTLPNARAAWIQADQNRYDGA</sequence>
<feature type="region of interest" description="Disordered" evidence="2">
    <location>
        <begin position="1"/>
        <end position="29"/>
    </location>
</feature>
<name>A0A284SAA1_ARMOS</name>
<comment type="similarity">
    <text evidence="1">Belongs to the peptidase M36 family.</text>
</comment>
<keyword evidence="1" id="KW-0645">Protease</keyword>
<evidence type="ECO:0000256" key="1">
    <source>
        <dbReference type="RuleBase" id="RU364017"/>
    </source>
</evidence>
<comment type="subcellular location">
    <subcellularLocation>
        <location evidence="1">Secreted</location>
    </subcellularLocation>
</comment>
<dbReference type="AlphaFoldDB" id="A0A284SAA1"/>
<keyword evidence="1" id="KW-0378">Hydrolase</keyword>
<dbReference type="EC" id="3.4.24.-" evidence="1"/>
<organism evidence="3 4">
    <name type="scientific">Armillaria ostoyae</name>
    <name type="common">Armillaria root rot fungus</name>
    <dbReference type="NCBI Taxonomy" id="47428"/>
    <lineage>
        <taxon>Eukaryota</taxon>
        <taxon>Fungi</taxon>
        <taxon>Dikarya</taxon>
        <taxon>Basidiomycota</taxon>
        <taxon>Agaricomycotina</taxon>
        <taxon>Agaricomycetes</taxon>
        <taxon>Agaricomycetidae</taxon>
        <taxon>Agaricales</taxon>
        <taxon>Marasmiineae</taxon>
        <taxon>Physalacriaceae</taxon>
        <taxon>Armillaria</taxon>
    </lineage>
</organism>
<dbReference type="InterPro" id="IPR027268">
    <property type="entry name" value="Peptidase_M4/M1_CTD_sf"/>
</dbReference>
<dbReference type="GO" id="GO:0006508">
    <property type="term" value="P:proteolysis"/>
    <property type="evidence" value="ECO:0007669"/>
    <property type="project" value="UniProtKB-KW"/>
</dbReference>
<keyword evidence="1" id="KW-0964">Secreted</keyword>
<dbReference type="GO" id="GO:0004222">
    <property type="term" value="F:metalloendopeptidase activity"/>
    <property type="evidence" value="ECO:0007669"/>
    <property type="project" value="InterPro"/>
</dbReference>
<gene>
    <name evidence="3" type="ORF">ARMOST_21474</name>
</gene>
<dbReference type="GO" id="GO:0005615">
    <property type="term" value="C:extracellular space"/>
    <property type="evidence" value="ECO:0007669"/>
    <property type="project" value="InterPro"/>
</dbReference>
<dbReference type="OrthoDB" id="3227768at2759"/>
<dbReference type="Gene3D" id="1.10.390.10">
    <property type="entry name" value="Neutral Protease Domain 2"/>
    <property type="match status" value="1"/>
</dbReference>
<keyword evidence="1" id="KW-0865">Zymogen</keyword>
<comment type="cofactor">
    <cofactor evidence="1">
        <name>Zn(2+)</name>
        <dbReference type="ChEBI" id="CHEBI:29105"/>
    </cofactor>
</comment>
<reference evidence="4" key="1">
    <citation type="journal article" date="2017" name="Nat. Ecol. Evol.">
        <title>Genome expansion and lineage-specific genetic innovations in the forest pathogenic fungi Armillaria.</title>
        <authorList>
            <person name="Sipos G."/>
            <person name="Prasanna A.N."/>
            <person name="Walter M.C."/>
            <person name="O'Connor E."/>
            <person name="Balint B."/>
            <person name="Krizsan K."/>
            <person name="Kiss B."/>
            <person name="Hess J."/>
            <person name="Varga T."/>
            <person name="Slot J."/>
            <person name="Riley R."/>
            <person name="Boka B."/>
            <person name="Rigling D."/>
            <person name="Barry K."/>
            <person name="Lee J."/>
            <person name="Mihaltcheva S."/>
            <person name="LaButti K."/>
            <person name="Lipzen A."/>
            <person name="Waldron R."/>
            <person name="Moloney N.M."/>
            <person name="Sperisen C."/>
            <person name="Kredics L."/>
            <person name="Vagvoelgyi C."/>
            <person name="Patrignani A."/>
            <person name="Fitzpatrick D."/>
            <person name="Nagy I."/>
            <person name="Doyle S."/>
            <person name="Anderson J.B."/>
            <person name="Grigoriev I.V."/>
            <person name="Gueldener U."/>
            <person name="Muensterkoetter M."/>
            <person name="Nagy L.G."/>
        </authorList>
    </citation>
    <scope>NUCLEOTIDE SEQUENCE [LARGE SCALE GENOMIC DNA]</scope>
    <source>
        <strain evidence="4">C18/9</strain>
    </source>
</reference>
<keyword evidence="1" id="KW-0862">Zinc</keyword>
<dbReference type="GO" id="GO:0008270">
    <property type="term" value="F:zinc ion binding"/>
    <property type="evidence" value="ECO:0007669"/>
    <property type="project" value="InterPro"/>
</dbReference>
<accession>A0A284SAA1</accession>
<protein>
    <recommendedName>
        <fullName evidence="1">Extracellular metalloproteinase</fullName>
        <ecNumber evidence="1">3.4.24.-</ecNumber>
    </recommendedName>
    <alternativeName>
        <fullName evidence="1">Fungalysin</fullName>
    </alternativeName>
</protein>
<evidence type="ECO:0000256" key="2">
    <source>
        <dbReference type="SAM" id="MobiDB-lite"/>
    </source>
</evidence>
<proteinExistence type="inferred from homology"/>
<dbReference type="InterPro" id="IPR001842">
    <property type="entry name" value="Peptidase_M36"/>
</dbReference>
<evidence type="ECO:0000313" key="3">
    <source>
        <dbReference type="EMBL" id="SJL17906.1"/>
    </source>
</evidence>